<evidence type="ECO:0000313" key="2">
    <source>
        <dbReference type="Proteomes" id="UP000078561"/>
    </source>
</evidence>
<name>A0A168REE6_ABSGL</name>
<gene>
    <name evidence="1" type="primary">ABSGL_12464.1 scaffold 12955</name>
</gene>
<proteinExistence type="predicted"/>
<sequence length="73" mass="8070">MQLTKHLASAGLVVMVYFKSGQELPTPATLARQHFDFFTSGTVDPGHLSLHYDSLVAVFIRTTPPYPSQAHIE</sequence>
<organism evidence="1">
    <name type="scientific">Absidia glauca</name>
    <name type="common">Pin mould</name>
    <dbReference type="NCBI Taxonomy" id="4829"/>
    <lineage>
        <taxon>Eukaryota</taxon>
        <taxon>Fungi</taxon>
        <taxon>Fungi incertae sedis</taxon>
        <taxon>Mucoromycota</taxon>
        <taxon>Mucoromycotina</taxon>
        <taxon>Mucoromycetes</taxon>
        <taxon>Mucorales</taxon>
        <taxon>Cunninghamellaceae</taxon>
        <taxon>Absidia</taxon>
    </lineage>
</organism>
<dbReference type="AlphaFoldDB" id="A0A168REE6"/>
<dbReference type="Proteomes" id="UP000078561">
    <property type="component" value="Unassembled WGS sequence"/>
</dbReference>
<protein>
    <submittedName>
        <fullName evidence="1">Uncharacterized protein</fullName>
    </submittedName>
</protein>
<dbReference type="EMBL" id="LT554635">
    <property type="protein sequence ID" value="SAM06665.1"/>
    <property type="molecule type" value="Genomic_DNA"/>
</dbReference>
<evidence type="ECO:0000313" key="1">
    <source>
        <dbReference type="EMBL" id="SAM06665.1"/>
    </source>
</evidence>
<accession>A0A168REE6</accession>
<keyword evidence="2" id="KW-1185">Reference proteome</keyword>
<dbReference type="InParanoid" id="A0A168REE6"/>
<reference evidence="1" key="1">
    <citation type="submission" date="2016-04" db="EMBL/GenBank/DDBJ databases">
        <authorList>
            <person name="Evans L.H."/>
            <person name="Alamgir A."/>
            <person name="Owens N."/>
            <person name="Weber N.D."/>
            <person name="Virtaneva K."/>
            <person name="Barbian K."/>
            <person name="Babar A."/>
            <person name="Rosenke K."/>
        </authorList>
    </citation>
    <scope>NUCLEOTIDE SEQUENCE [LARGE SCALE GENOMIC DNA]</scope>
    <source>
        <strain evidence="1">CBS 101.48</strain>
    </source>
</reference>